<dbReference type="RefSeq" id="WP_073083680.1">
    <property type="nucleotide sequence ID" value="NZ_FRBL01000006.1"/>
</dbReference>
<feature type="chain" id="PRO_5012364700" evidence="1">
    <location>
        <begin position="34"/>
        <end position="556"/>
    </location>
</feature>
<gene>
    <name evidence="3" type="ORF">SAMN05444266_106455</name>
</gene>
<dbReference type="AlphaFoldDB" id="A0A1M7G9F0"/>
<dbReference type="InterPro" id="IPR035986">
    <property type="entry name" value="PKD_dom_sf"/>
</dbReference>
<keyword evidence="1" id="KW-0732">Signal</keyword>
<dbReference type="Gene3D" id="2.60.40.10">
    <property type="entry name" value="Immunoglobulins"/>
    <property type="match status" value="1"/>
</dbReference>
<keyword evidence="4" id="KW-1185">Reference proteome</keyword>
<reference evidence="3 4" key="1">
    <citation type="submission" date="2016-11" db="EMBL/GenBank/DDBJ databases">
        <authorList>
            <person name="Jaros S."/>
            <person name="Januszkiewicz K."/>
            <person name="Wedrychowicz H."/>
        </authorList>
    </citation>
    <scope>NUCLEOTIDE SEQUENCE [LARGE SCALE GENOMIC DNA]</scope>
    <source>
        <strain evidence="3 4">DSM 27406</strain>
    </source>
</reference>
<dbReference type="Pfam" id="PF13585">
    <property type="entry name" value="CHU_C"/>
    <property type="match status" value="1"/>
</dbReference>
<protein>
    <submittedName>
        <fullName evidence="3">Gliding motility-associated C-terminal domain-containing protein</fullName>
    </submittedName>
</protein>
<feature type="signal peptide" evidence="1">
    <location>
        <begin position="1"/>
        <end position="33"/>
    </location>
</feature>
<evidence type="ECO:0000313" key="3">
    <source>
        <dbReference type="EMBL" id="SHM12806.1"/>
    </source>
</evidence>
<evidence type="ECO:0000313" key="4">
    <source>
        <dbReference type="Proteomes" id="UP000184420"/>
    </source>
</evidence>
<proteinExistence type="predicted"/>
<evidence type="ECO:0000259" key="2">
    <source>
        <dbReference type="PROSITE" id="PS50093"/>
    </source>
</evidence>
<dbReference type="InterPro" id="IPR013783">
    <property type="entry name" value="Ig-like_fold"/>
</dbReference>
<dbReference type="PROSITE" id="PS50093">
    <property type="entry name" value="PKD"/>
    <property type="match status" value="1"/>
</dbReference>
<dbReference type="EMBL" id="FRBL01000006">
    <property type="protein sequence ID" value="SHM12806.1"/>
    <property type="molecule type" value="Genomic_DNA"/>
</dbReference>
<dbReference type="SUPFAM" id="SSF49299">
    <property type="entry name" value="PKD domain"/>
    <property type="match status" value="1"/>
</dbReference>
<dbReference type="NCBIfam" id="TIGR04131">
    <property type="entry name" value="Bac_Flav_CTERM"/>
    <property type="match status" value="1"/>
</dbReference>
<feature type="domain" description="PKD" evidence="2">
    <location>
        <begin position="30"/>
        <end position="96"/>
    </location>
</feature>
<dbReference type="STRING" id="1419482.SAMN05444266_106455"/>
<dbReference type="CDD" id="cd00146">
    <property type="entry name" value="PKD"/>
    <property type="match status" value="1"/>
</dbReference>
<name>A0A1M7G9F0_9BACT</name>
<organism evidence="3 4">
    <name type="scientific">Chitinophaga jiangningensis</name>
    <dbReference type="NCBI Taxonomy" id="1419482"/>
    <lineage>
        <taxon>Bacteria</taxon>
        <taxon>Pseudomonadati</taxon>
        <taxon>Bacteroidota</taxon>
        <taxon>Chitinophagia</taxon>
        <taxon>Chitinophagales</taxon>
        <taxon>Chitinophagaceae</taxon>
        <taxon>Chitinophaga</taxon>
    </lineage>
</organism>
<dbReference type="InterPro" id="IPR026341">
    <property type="entry name" value="T9SS_type_B"/>
</dbReference>
<dbReference type="Proteomes" id="UP000184420">
    <property type="component" value="Unassembled WGS sequence"/>
</dbReference>
<dbReference type="OrthoDB" id="9765926at2"/>
<sequence>MKNLYASNRPDYFKLLPRLVVMLFIFLPGISHAQVFTASSTCVNDSVYFSMTNGTGVDSVKWYFGDPGSGNMDSSAYRRAWHIYRATGTYNVTLVAYCAGVPTTTQQPITIVTPVIYDFGPQDVTLCEGGSMLIAGPVIPGANYLWQDSSTQSSIVADTSATYKLKIDGCLIPDSVNIFFTPIPEIDLGPDLVLCTNENIQLDATAQNCTYVWSTGSTEPTLDVRTSGTYSVTVFPEGCPSMFFQKTVTFTGPEYPFSLGADTLLCPGESVTLAPNVPEATSWLWSNGATTPSVTVQGEGPVWALVEINHTCSVVDTILLDYNRLRQINLGNDTTICKGNFLVLTADFGNGVYTWQDNSDQATYYVTKPGSYYVHAKIGRCESWDTISVTFTDTLRANLGMDTILCRGEAYTLYPRGAGANYKWQDSTSVPFYTVTRAGLYSVSGYNECGRTVDSVVVNYKECSCTMYFPNAFTPNGDGRNDYFRPVYKCPVNQFQMSIYNRWGERIFYTTDPQVGWRGTFQGEPVQMATYVYIVDYVDGNSLTPVHMTGAVSVVY</sequence>
<accession>A0A1M7G9F0</accession>
<evidence type="ECO:0000256" key="1">
    <source>
        <dbReference type="SAM" id="SignalP"/>
    </source>
</evidence>
<dbReference type="InterPro" id="IPR000601">
    <property type="entry name" value="PKD_dom"/>
</dbReference>